<feature type="region of interest" description="Disordered" evidence="3">
    <location>
        <begin position="1"/>
        <end position="99"/>
    </location>
</feature>
<feature type="compositionally biased region" description="Basic and acidic residues" evidence="3">
    <location>
        <begin position="321"/>
        <end position="345"/>
    </location>
</feature>
<evidence type="ECO:0000259" key="5">
    <source>
        <dbReference type="PROSITE" id="PS51294"/>
    </source>
</evidence>
<sequence length="725" mass="83085">MGKKMHEKDGHKRVNNQVEEGNAVEKESDFLDVSAGNMNDVSKLINRDHDKNKRKEDNCEKKKDRMKKRKSEFDTDKKESQKAPKKHKKSKDGVGEVKEASMEICRAGKENIKNESSKAMYLGNNFELEAKRARKDKHKNKIRDGIDAVTTATETLEHGKMQETVEVLKSCSTEDINKMVHGKEREYEKRKKKKHNLEKVTGNVDGHIAVMSSITDGNETDKKKDREDGNVIKKVEDSGNGKKRKKKSINYGLGVDKPRKMSTGIENHEFLYSNVELNGNAVECRKLGIAVDNDEDGNRGKKKKKKKKKKKRKSKSLKTGSDGKEHQSFKGYKDREVDSNDKEDPADNEVECTELGGGVDNTEDGNRGRKKKSKSVKSDLEGKHHKGDARTRKSVNTTNQSEDAAPKDISKKVSFSDHVEVFPCADGIVDENMDGKEGLVYGKRYSKEEDAIVMDAVANYIESNNLGEEGLDMVLNCRAYPQVRNCWKEIQAAIPWRPCDSVYRRAHVLFERDEKRPWTPEEYELIQKFVEKHGPRWKLLADTLGKHRHHVKDTWRRIKLTNAKRGNWSQEEYQNLFDLVNLDLSMKAFEEKKSKHGMLRDNICWSAISDKMETRGFALCCKKWYYSLASPMVAEGIWADADDYRMLDALSSLDACCMEDVDWDNLIEHRSGDLCRKRWNQMVQHIGPHGVKSFAEQVEVLANRYRPDMLDAREAYDSKCPVDLP</sequence>
<protein>
    <submittedName>
        <fullName evidence="7 8">RNA polymerase I termination factor</fullName>
    </submittedName>
</protein>
<reference evidence="7 8" key="2">
    <citation type="submission" date="2025-04" db="UniProtKB">
        <authorList>
            <consortium name="RefSeq"/>
        </authorList>
    </citation>
    <scope>IDENTIFICATION</scope>
</reference>
<feature type="domain" description="HTH myb-type" evidence="5">
    <location>
        <begin position="515"/>
        <end position="563"/>
    </location>
</feature>
<feature type="region of interest" description="Disordered" evidence="3">
    <location>
        <begin position="182"/>
        <end position="260"/>
    </location>
</feature>
<dbReference type="InterPro" id="IPR001005">
    <property type="entry name" value="SANT/Myb"/>
</dbReference>
<dbReference type="GO" id="GO:0005634">
    <property type="term" value="C:nucleus"/>
    <property type="evidence" value="ECO:0007669"/>
    <property type="project" value="UniProtKB-SubCell"/>
</dbReference>
<feature type="compositionally biased region" description="Basic and acidic residues" evidence="3">
    <location>
        <begin position="45"/>
        <end position="63"/>
    </location>
</feature>
<dbReference type="PROSITE" id="PS50090">
    <property type="entry name" value="MYB_LIKE"/>
    <property type="match status" value="3"/>
</dbReference>
<keyword evidence="2" id="KW-0539">Nucleus</keyword>
<dbReference type="KEGG" id="tcc:18590928"/>
<dbReference type="PROSITE" id="PS51294">
    <property type="entry name" value="HTH_MYB"/>
    <property type="match status" value="1"/>
</dbReference>
<evidence type="ECO:0000256" key="3">
    <source>
        <dbReference type="SAM" id="MobiDB-lite"/>
    </source>
</evidence>
<organism evidence="6 8">
    <name type="scientific">Theobroma cacao</name>
    <name type="common">Cacao</name>
    <name type="synonym">Cocoa</name>
    <dbReference type="NCBI Taxonomy" id="3641"/>
    <lineage>
        <taxon>Eukaryota</taxon>
        <taxon>Viridiplantae</taxon>
        <taxon>Streptophyta</taxon>
        <taxon>Embryophyta</taxon>
        <taxon>Tracheophyta</taxon>
        <taxon>Spermatophyta</taxon>
        <taxon>Magnoliopsida</taxon>
        <taxon>eudicotyledons</taxon>
        <taxon>Gunneridae</taxon>
        <taxon>Pentapetalae</taxon>
        <taxon>rosids</taxon>
        <taxon>malvids</taxon>
        <taxon>Malvales</taxon>
        <taxon>Malvaceae</taxon>
        <taxon>Byttnerioideae</taxon>
        <taxon>Theobroma</taxon>
    </lineage>
</organism>
<name>A0AB32WYS9_THECC</name>
<evidence type="ECO:0000256" key="2">
    <source>
        <dbReference type="ARBA" id="ARBA00023242"/>
    </source>
</evidence>
<dbReference type="Gene3D" id="1.10.10.60">
    <property type="entry name" value="Homeodomain-like"/>
    <property type="match status" value="2"/>
</dbReference>
<dbReference type="RefSeq" id="XP_017983248.1">
    <property type="nucleotide sequence ID" value="XM_018127759.1"/>
</dbReference>
<dbReference type="PANTHER" id="PTHR47430:SF4">
    <property type="entry name" value="GB|AAC33480.1"/>
    <property type="match status" value="1"/>
</dbReference>
<reference evidence="6" key="1">
    <citation type="journal article" date="1997" name="Nucleic Acids Res.">
        <title>tRNAscan-SE: a program for improved detection of transfer RNA genes in genomic sequence.</title>
        <authorList>
            <person name="Lowe T.M."/>
            <person name="Eddy S.R."/>
        </authorList>
    </citation>
    <scope>NUCLEOTIDE SEQUENCE [LARGE SCALE GENOMIC DNA]</scope>
    <source>
        <strain evidence="6">r\B97-61/B2</strain>
    </source>
</reference>
<feature type="compositionally biased region" description="Basic and acidic residues" evidence="3">
    <location>
        <begin position="71"/>
        <end position="82"/>
    </location>
</feature>
<feature type="region of interest" description="Disordered" evidence="3">
    <location>
        <begin position="288"/>
        <end position="410"/>
    </location>
</feature>
<dbReference type="RefSeq" id="XP_017983247.1">
    <property type="nucleotide sequence ID" value="XM_018127758.1"/>
</dbReference>
<proteinExistence type="predicted"/>
<dbReference type="Proteomes" id="UP000694886">
    <property type="component" value="Chromosome 9"/>
</dbReference>
<gene>
    <name evidence="7 8" type="primary">LOC18590928</name>
</gene>
<evidence type="ECO:0000313" key="8">
    <source>
        <dbReference type="RefSeq" id="XP_017983248.1"/>
    </source>
</evidence>
<evidence type="ECO:0000259" key="4">
    <source>
        <dbReference type="PROSITE" id="PS50090"/>
    </source>
</evidence>
<feature type="domain" description="Myb-like" evidence="4">
    <location>
        <begin position="560"/>
        <end position="628"/>
    </location>
</feature>
<dbReference type="Gramene" id="Tc09v2_t029130.1">
    <property type="protein sequence ID" value="Tc09v2_p029130.1"/>
    <property type="gene ID" value="Tc09v2_g029130"/>
</dbReference>
<accession>A0AB32WYS9</accession>
<feature type="domain" description="Myb-like" evidence="4">
    <location>
        <begin position="630"/>
        <end position="683"/>
    </location>
</feature>
<dbReference type="AlphaFoldDB" id="A0AB32WYS9"/>
<dbReference type="InterPro" id="IPR017930">
    <property type="entry name" value="Myb_dom"/>
</dbReference>
<evidence type="ECO:0000313" key="6">
    <source>
        <dbReference type="Proteomes" id="UP000694886"/>
    </source>
</evidence>
<dbReference type="SUPFAM" id="SSF46689">
    <property type="entry name" value="Homeodomain-like"/>
    <property type="match status" value="1"/>
</dbReference>
<dbReference type="InterPro" id="IPR009057">
    <property type="entry name" value="Homeodomain-like_sf"/>
</dbReference>
<feature type="compositionally biased region" description="Basic and acidic residues" evidence="3">
    <location>
        <begin position="219"/>
        <end position="240"/>
    </location>
</feature>
<evidence type="ECO:0000256" key="1">
    <source>
        <dbReference type="ARBA" id="ARBA00004123"/>
    </source>
</evidence>
<dbReference type="Pfam" id="PF13921">
    <property type="entry name" value="Myb_DNA-bind_6"/>
    <property type="match status" value="1"/>
</dbReference>
<comment type="subcellular location">
    <subcellularLocation>
        <location evidence="1">Nucleus</location>
    </subcellularLocation>
</comment>
<dbReference type="SMART" id="SM00717">
    <property type="entry name" value="SANT"/>
    <property type="match status" value="3"/>
</dbReference>
<dbReference type="Gramene" id="Tc09v2_t029130.2">
    <property type="protein sequence ID" value="Tc09v2_p029130.2"/>
    <property type="gene ID" value="Tc09v2_g029130"/>
</dbReference>
<feature type="domain" description="Myb-like" evidence="4">
    <location>
        <begin position="510"/>
        <end position="559"/>
    </location>
</feature>
<feature type="compositionally biased region" description="Basic residues" evidence="3">
    <location>
        <begin position="300"/>
        <end position="316"/>
    </location>
</feature>
<dbReference type="PANTHER" id="PTHR47430">
    <property type="entry name" value="GB|AAC33480.1"/>
    <property type="match status" value="1"/>
</dbReference>
<feature type="compositionally biased region" description="Basic and acidic residues" evidence="3">
    <location>
        <begin position="1"/>
        <end position="12"/>
    </location>
</feature>
<evidence type="ECO:0000313" key="7">
    <source>
        <dbReference type="RefSeq" id="XP_017983247.1"/>
    </source>
</evidence>
<dbReference type="GeneID" id="18590928"/>